<dbReference type="Proteomes" id="UP001159363">
    <property type="component" value="Chromosome 8"/>
</dbReference>
<dbReference type="EMBL" id="JARBHB010000009">
    <property type="protein sequence ID" value="KAJ8875504.1"/>
    <property type="molecule type" value="Genomic_DNA"/>
</dbReference>
<reference evidence="1 2" key="1">
    <citation type="submission" date="2023-02" db="EMBL/GenBank/DDBJ databases">
        <title>LHISI_Scaffold_Assembly.</title>
        <authorList>
            <person name="Stuart O.P."/>
            <person name="Cleave R."/>
            <person name="Magrath M.J.L."/>
            <person name="Mikheyev A.S."/>
        </authorList>
    </citation>
    <scope>NUCLEOTIDE SEQUENCE [LARGE SCALE GENOMIC DNA]</scope>
    <source>
        <strain evidence="1">Daus_M_001</strain>
        <tissue evidence="1">Leg muscle</tissue>
    </source>
</reference>
<organism evidence="1 2">
    <name type="scientific">Dryococelus australis</name>
    <dbReference type="NCBI Taxonomy" id="614101"/>
    <lineage>
        <taxon>Eukaryota</taxon>
        <taxon>Metazoa</taxon>
        <taxon>Ecdysozoa</taxon>
        <taxon>Arthropoda</taxon>
        <taxon>Hexapoda</taxon>
        <taxon>Insecta</taxon>
        <taxon>Pterygota</taxon>
        <taxon>Neoptera</taxon>
        <taxon>Polyneoptera</taxon>
        <taxon>Phasmatodea</taxon>
        <taxon>Verophasmatodea</taxon>
        <taxon>Anareolatae</taxon>
        <taxon>Phasmatidae</taxon>
        <taxon>Eurycanthinae</taxon>
        <taxon>Dryococelus</taxon>
    </lineage>
</organism>
<keyword evidence="2" id="KW-1185">Reference proteome</keyword>
<proteinExistence type="predicted"/>
<evidence type="ECO:0000313" key="2">
    <source>
        <dbReference type="Proteomes" id="UP001159363"/>
    </source>
</evidence>
<comment type="caution">
    <text evidence="1">The sequence shown here is derived from an EMBL/GenBank/DDBJ whole genome shotgun (WGS) entry which is preliminary data.</text>
</comment>
<gene>
    <name evidence="1" type="ORF">PR048_023399</name>
</gene>
<sequence>MFLKSVGEIYDKFLRLMQCNEPCIHILYAELYAPIQSFLSRIIKRLDLHNIENTCPSEDIDVGCVTRKETTKLKEKETKFLFHEVKKFTIYIIEYLLDKVLIENMLLRSIQLLHPLFRQGCSWLLRVVTDRLCDECKLYMAENLAVVLYMAEVLSGYTTRIDTYWSAIQKLRNSLGELKYPLLSCFARAALTLSHGQADFTPDCTNNKWLMYHQIYLICHQTKRWCLSGASIASVQCNLSSKRWCLSGASIANYFRDASSKYKAYLEDCKIEKSELDSKSKRKYGVGRLENLKKEGKTLQEAIQASHCLILEANKRLSAACKSKNMQEIFAPQAFL</sequence>
<name>A0ABQ9GU29_9NEOP</name>
<accession>A0ABQ9GU29</accession>
<evidence type="ECO:0000313" key="1">
    <source>
        <dbReference type="EMBL" id="KAJ8875504.1"/>
    </source>
</evidence>
<protein>
    <submittedName>
        <fullName evidence="1">Uncharacterized protein</fullName>
    </submittedName>
</protein>